<keyword evidence="4" id="KW-0217">Developmental protein</keyword>
<evidence type="ECO:0000256" key="13">
    <source>
        <dbReference type="PROSITE-ProRule" id="PRU00267"/>
    </source>
</evidence>
<feature type="DNA-binding region" description="HMG box" evidence="13">
    <location>
        <begin position="220"/>
        <end position="288"/>
    </location>
</feature>
<feature type="region of interest" description="Disordered" evidence="14">
    <location>
        <begin position="294"/>
        <end position="315"/>
    </location>
</feature>
<keyword evidence="17" id="KW-1185">Reference proteome</keyword>
<comment type="subcellular location">
    <subcellularLocation>
        <location evidence="1">Nucleus</location>
    </subcellularLocation>
</comment>
<evidence type="ECO:0000256" key="8">
    <source>
        <dbReference type="ARBA" id="ARBA00023163"/>
    </source>
</evidence>
<dbReference type="GO" id="GO:0060070">
    <property type="term" value="P:canonical Wnt signaling pathway"/>
    <property type="evidence" value="ECO:0007669"/>
    <property type="project" value="TreeGrafter"/>
</dbReference>
<keyword evidence="7" id="KW-0010">Activator</keyword>
<dbReference type="SMART" id="SM01366">
    <property type="entry name" value="c-clamp"/>
    <property type="match status" value="1"/>
</dbReference>
<feature type="compositionally biased region" description="Low complexity" evidence="14">
    <location>
        <begin position="378"/>
        <end position="409"/>
    </location>
</feature>
<dbReference type="PROSITE" id="PS51257">
    <property type="entry name" value="PROKAR_LIPOPROTEIN"/>
    <property type="match status" value="1"/>
</dbReference>
<dbReference type="GO" id="GO:0007435">
    <property type="term" value="P:salivary gland morphogenesis"/>
    <property type="evidence" value="ECO:0007669"/>
    <property type="project" value="UniProtKB-ARBA"/>
</dbReference>
<dbReference type="GO" id="GO:0019900">
    <property type="term" value="F:kinase binding"/>
    <property type="evidence" value="ECO:0007669"/>
    <property type="project" value="UniProtKB-ARBA"/>
</dbReference>
<evidence type="ECO:0000256" key="14">
    <source>
        <dbReference type="SAM" id="MobiDB-lite"/>
    </source>
</evidence>
<dbReference type="CDD" id="cd21996">
    <property type="entry name" value="HMG-box_TCF7-like"/>
    <property type="match status" value="1"/>
</dbReference>
<dbReference type="GO" id="GO:0000978">
    <property type="term" value="F:RNA polymerase II cis-regulatory region sequence-specific DNA binding"/>
    <property type="evidence" value="ECO:0007669"/>
    <property type="project" value="TreeGrafter"/>
</dbReference>
<evidence type="ECO:0000256" key="9">
    <source>
        <dbReference type="ARBA" id="ARBA00023242"/>
    </source>
</evidence>
<feature type="region of interest" description="Disordered" evidence="14">
    <location>
        <begin position="141"/>
        <end position="220"/>
    </location>
</feature>
<evidence type="ECO:0000256" key="2">
    <source>
        <dbReference type="ARBA" id="ARBA00006569"/>
    </source>
</evidence>
<dbReference type="GO" id="GO:0000785">
    <property type="term" value="C:chromatin"/>
    <property type="evidence" value="ECO:0007669"/>
    <property type="project" value="TreeGrafter"/>
</dbReference>
<evidence type="ECO:0000256" key="3">
    <source>
        <dbReference type="ARBA" id="ARBA00022687"/>
    </source>
</evidence>
<evidence type="ECO:0000256" key="6">
    <source>
        <dbReference type="ARBA" id="ARBA00023125"/>
    </source>
</evidence>
<keyword evidence="9 13" id="KW-0539">Nucleus</keyword>
<reference evidence="16" key="1">
    <citation type="submission" date="2022-03" db="EMBL/GenBank/DDBJ databases">
        <authorList>
            <person name="Sayadi A."/>
        </authorList>
    </citation>
    <scope>NUCLEOTIDE SEQUENCE</scope>
</reference>
<name>A0A9P0JXF4_ACAOB</name>
<comment type="caution">
    <text evidence="16">The sequence shown here is derived from an EMBL/GenBank/DDBJ whole genome shotgun (WGS) entry which is preliminary data.</text>
</comment>
<dbReference type="GO" id="GO:0072091">
    <property type="term" value="P:regulation of stem cell proliferation"/>
    <property type="evidence" value="ECO:0007669"/>
    <property type="project" value="UniProtKB-ARBA"/>
</dbReference>
<evidence type="ECO:0000256" key="12">
    <source>
        <dbReference type="ARBA" id="ARBA00080285"/>
    </source>
</evidence>
<evidence type="ECO:0000256" key="10">
    <source>
        <dbReference type="ARBA" id="ARBA00053480"/>
    </source>
</evidence>
<dbReference type="InterPro" id="IPR024940">
    <property type="entry name" value="TCF/LEF"/>
</dbReference>
<dbReference type="SUPFAM" id="SSF47095">
    <property type="entry name" value="HMG-box"/>
    <property type="match status" value="1"/>
</dbReference>
<accession>A0A9P0JXF4</accession>
<evidence type="ECO:0000256" key="1">
    <source>
        <dbReference type="ARBA" id="ARBA00004123"/>
    </source>
</evidence>
<dbReference type="PANTHER" id="PTHR10373:SF38">
    <property type="entry name" value="PROTEIN PANGOLIN, ISOFORM J"/>
    <property type="match status" value="1"/>
</dbReference>
<evidence type="ECO:0000313" key="16">
    <source>
        <dbReference type="EMBL" id="CAH1962046.1"/>
    </source>
</evidence>
<gene>
    <name evidence="16" type="ORF">ACAOBT_LOCUS4459</name>
</gene>
<dbReference type="Proteomes" id="UP001152888">
    <property type="component" value="Unassembled WGS sequence"/>
</dbReference>
<feature type="region of interest" description="Disordered" evidence="14">
    <location>
        <begin position="345"/>
        <end position="409"/>
    </location>
</feature>
<keyword evidence="4" id="KW-0709">Segmentation polarity protein</keyword>
<dbReference type="InterPro" id="IPR036910">
    <property type="entry name" value="HMG_box_dom_sf"/>
</dbReference>
<dbReference type="FunFam" id="1.10.30.10:FF:000001">
    <property type="entry name" value="transcription factor 7 isoform X2"/>
    <property type="match status" value="1"/>
</dbReference>
<dbReference type="GO" id="GO:0001222">
    <property type="term" value="F:transcription corepressor binding"/>
    <property type="evidence" value="ECO:0007669"/>
    <property type="project" value="UniProtKB-ARBA"/>
</dbReference>
<comment type="function">
    <text evidence="10">Segment polarity protein. Functions together with arm to transduce the Wingless (Wg) signal in embryos and in developing adult tissues. Acts as a transcriptional activator, but in the absence of arm, it binds to gro and acts as a transcriptional repressor of wg-responsive genes.</text>
</comment>
<organism evidence="16 17">
    <name type="scientific">Acanthoscelides obtectus</name>
    <name type="common">Bean weevil</name>
    <name type="synonym">Bruchus obtectus</name>
    <dbReference type="NCBI Taxonomy" id="200917"/>
    <lineage>
        <taxon>Eukaryota</taxon>
        <taxon>Metazoa</taxon>
        <taxon>Ecdysozoa</taxon>
        <taxon>Arthropoda</taxon>
        <taxon>Hexapoda</taxon>
        <taxon>Insecta</taxon>
        <taxon>Pterygota</taxon>
        <taxon>Neoptera</taxon>
        <taxon>Endopterygota</taxon>
        <taxon>Coleoptera</taxon>
        <taxon>Polyphaga</taxon>
        <taxon>Cucujiformia</taxon>
        <taxon>Chrysomeloidea</taxon>
        <taxon>Chrysomelidae</taxon>
        <taxon>Bruchinae</taxon>
        <taxon>Bruchini</taxon>
        <taxon>Acanthoscelides</taxon>
    </lineage>
</organism>
<dbReference type="EMBL" id="CAKOFQ010006699">
    <property type="protein sequence ID" value="CAH1962046.1"/>
    <property type="molecule type" value="Genomic_DNA"/>
</dbReference>
<keyword evidence="6 13" id="KW-0238">DNA-binding</keyword>
<dbReference type="GO" id="GO:1990907">
    <property type="term" value="C:beta-catenin-TCF complex"/>
    <property type="evidence" value="ECO:0007669"/>
    <property type="project" value="TreeGrafter"/>
</dbReference>
<dbReference type="GO" id="GO:0045892">
    <property type="term" value="P:negative regulation of DNA-templated transcription"/>
    <property type="evidence" value="ECO:0007669"/>
    <property type="project" value="UniProtKB-ARBA"/>
</dbReference>
<dbReference type="GO" id="GO:0007500">
    <property type="term" value="P:mesodermal cell fate determination"/>
    <property type="evidence" value="ECO:0007669"/>
    <property type="project" value="UniProtKB-ARBA"/>
</dbReference>
<dbReference type="SMART" id="SM00398">
    <property type="entry name" value="HMG"/>
    <property type="match status" value="1"/>
</dbReference>
<comment type="similarity">
    <text evidence="2">Belongs to the TCF/LEF family.</text>
</comment>
<comment type="subunit">
    <text evidence="11">Binds to the beta-catenin homolog arm or to gro.</text>
</comment>
<evidence type="ECO:0000256" key="4">
    <source>
        <dbReference type="ARBA" id="ARBA00022716"/>
    </source>
</evidence>
<evidence type="ECO:0000256" key="5">
    <source>
        <dbReference type="ARBA" id="ARBA00023015"/>
    </source>
</evidence>
<dbReference type="GO" id="GO:0007367">
    <property type="term" value="P:segment polarity determination"/>
    <property type="evidence" value="ECO:0007669"/>
    <property type="project" value="UniProtKB-KW"/>
</dbReference>
<feature type="compositionally biased region" description="Basic residues" evidence="14">
    <location>
        <begin position="153"/>
        <end position="165"/>
    </location>
</feature>
<feature type="compositionally biased region" description="Basic and acidic residues" evidence="14">
    <location>
        <begin position="183"/>
        <end position="195"/>
    </location>
</feature>
<dbReference type="GO" id="GO:0001228">
    <property type="term" value="F:DNA-binding transcription activator activity, RNA polymerase II-specific"/>
    <property type="evidence" value="ECO:0007669"/>
    <property type="project" value="UniProtKB-ARBA"/>
</dbReference>
<protein>
    <recommendedName>
        <fullName evidence="12">dTCF</fullName>
    </recommendedName>
</protein>
<evidence type="ECO:0000313" key="17">
    <source>
        <dbReference type="Proteomes" id="UP001152888"/>
    </source>
</evidence>
<dbReference type="PROSITE" id="PS50118">
    <property type="entry name" value="HMG_BOX_2"/>
    <property type="match status" value="1"/>
</dbReference>
<proteinExistence type="inferred from homology"/>
<dbReference type="GO" id="GO:0007476">
    <property type="term" value="P:imaginal disc-derived wing morphogenesis"/>
    <property type="evidence" value="ECO:0007669"/>
    <property type="project" value="UniProtKB-ARBA"/>
</dbReference>
<dbReference type="GO" id="GO:0010628">
    <property type="term" value="P:positive regulation of gene expression"/>
    <property type="evidence" value="ECO:0007669"/>
    <property type="project" value="UniProtKB-ARBA"/>
</dbReference>
<dbReference type="GO" id="GO:0035277">
    <property type="term" value="P:spiracle morphogenesis, open tracheal system"/>
    <property type="evidence" value="ECO:0007669"/>
    <property type="project" value="UniProtKB-ARBA"/>
</dbReference>
<feature type="region of interest" description="Disordered" evidence="14">
    <location>
        <begin position="492"/>
        <end position="514"/>
    </location>
</feature>
<keyword evidence="3" id="KW-0879">Wnt signaling pathway</keyword>
<evidence type="ECO:0000256" key="7">
    <source>
        <dbReference type="ARBA" id="ARBA00023159"/>
    </source>
</evidence>
<evidence type="ECO:0000259" key="15">
    <source>
        <dbReference type="PROSITE" id="PS50118"/>
    </source>
</evidence>
<dbReference type="Pfam" id="PF00505">
    <property type="entry name" value="HMG_box"/>
    <property type="match status" value="1"/>
</dbReference>
<feature type="domain" description="HMG box" evidence="15">
    <location>
        <begin position="220"/>
        <end position="288"/>
    </location>
</feature>
<dbReference type="AlphaFoldDB" id="A0A9P0JXF4"/>
<keyword evidence="8" id="KW-0804">Transcription</keyword>
<evidence type="ECO:0000256" key="11">
    <source>
        <dbReference type="ARBA" id="ARBA00061799"/>
    </source>
</evidence>
<keyword evidence="5" id="KW-0805">Transcription regulation</keyword>
<dbReference type="Gene3D" id="1.10.30.10">
    <property type="entry name" value="High mobility group box domain"/>
    <property type="match status" value="1"/>
</dbReference>
<sequence length="514" mass="55311">MKFSERINNYNNNAIFSCCKEKCSLSPPGTKGCLFDSETLTLEEFAIWKELKELMCLTRPPMYPFSAGQYPYPMLSPEMSQVASWHTPSVYPLGPGAAGSFRAAAAAAAAAAASYPAGSLPGLSSAAADFYRFSPTAAGLIQPHPGLSPHPPPPHHPHSHAHHHIGGGPGGGHPAIVTPGPKQELHPDLNHRSQLDSKNNLDGGGGKNSQESNEKKKPHIKKPLNAFMLYMKEMRAKVVAECTLKESAAINQILGRRWHSLSREEQAKYYEKARQERQLHMQLYPGWSARDNYGYGTKKKKRKKERTPIESGGNSMKKCRARYGLDQQSQWCKPCRRKKKCIRYLEPGDSGNQSDDNLGSCGSMGEEAHTPPDDDTESLNNQSMSSPLSSLTSPGGIVLPSPSTSAASPSVSVASPYMLQSPLTPHESAFDVKLPLPPPPHSVVTSHCGPPPVVSSAVTAAAVVAANRNPVGTNPHDVNNPLSVNQLTGQCVRSEPQDQGGGKEAAARSIISVT</sequence>
<dbReference type="OrthoDB" id="2307332at2759"/>
<dbReference type="PANTHER" id="PTHR10373">
    <property type="entry name" value="TRANSCRIPTION FACTOR 7 FAMILY MEMBER"/>
    <property type="match status" value="1"/>
</dbReference>
<dbReference type="InterPro" id="IPR009071">
    <property type="entry name" value="HMG_box_dom"/>
</dbReference>